<accession>A0A817SJ63</accession>
<dbReference type="SMART" id="SM00614">
    <property type="entry name" value="ZnF_BED"/>
    <property type="match status" value="1"/>
</dbReference>
<gene>
    <name evidence="6" type="ORF">GRG538_LOCUS41</name>
</gene>
<dbReference type="GO" id="GO:0003677">
    <property type="term" value="F:DNA binding"/>
    <property type="evidence" value="ECO:0007669"/>
    <property type="project" value="InterPro"/>
</dbReference>
<keyword evidence="2 4" id="KW-0863">Zinc-finger</keyword>
<sequence length="381" mass="43569">MRTRRCTLDSRSFLSDNESRDTLPSTSSVNSSLLPLSAAAAAAAATTTVVTPGDLTGLPLLKSNVWEYFERCINVTRLKAKCLLCAEELLTPNYRTSNLKRHLAQRHNLKQFGSILSSRSSTTTVILSKIEKKIHPSTIDYLNIYSYAFASNETRWLSYVEAYPDGRFIIIDNKNQQILLLNENGTFRIDLTPIYFRQIQAKLDELAPQPNVHSSYSFSKLHIDQDGYTYLIPTLAYYIYVFSPHYRLIRCLTPQLLGISSMRSDCLTTTHTGLIYACDDAYRVIRIYSRMGIPHRTVRLDYLPLKLFISNNRMFTYSLENLATIQMYTLTGVLIKKLSMCSYNVPSEVNWFENIQKICPVKKIPIPSCTRCDITKKKKLT</sequence>
<proteinExistence type="predicted"/>
<dbReference type="AlphaFoldDB" id="A0A817SJ63"/>
<organism evidence="6 7">
    <name type="scientific">Rotaria socialis</name>
    <dbReference type="NCBI Taxonomy" id="392032"/>
    <lineage>
        <taxon>Eukaryota</taxon>
        <taxon>Metazoa</taxon>
        <taxon>Spiralia</taxon>
        <taxon>Gnathifera</taxon>
        <taxon>Rotifera</taxon>
        <taxon>Eurotatoria</taxon>
        <taxon>Bdelloidea</taxon>
        <taxon>Philodinida</taxon>
        <taxon>Philodinidae</taxon>
        <taxon>Rotaria</taxon>
    </lineage>
</organism>
<comment type="caution">
    <text evidence="6">The sequence shown here is derived from an EMBL/GenBank/DDBJ whole genome shotgun (WGS) entry which is preliminary data.</text>
</comment>
<dbReference type="EMBL" id="CAJNYT010000003">
    <property type="protein sequence ID" value="CAF3294604.1"/>
    <property type="molecule type" value="Genomic_DNA"/>
</dbReference>
<evidence type="ECO:0000256" key="2">
    <source>
        <dbReference type="ARBA" id="ARBA00022771"/>
    </source>
</evidence>
<reference evidence="6" key="1">
    <citation type="submission" date="2021-02" db="EMBL/GenBank/DDBJ databases">
        <authorList>
            <person name="Nowell W R."/>
        </authorList>
    </citation>
    <scope>NUCLEOTIDE SEQUENCE</scope>
</reference>
<evidence type="ECO:0000313" key="6">
    <source>
        <dbReference type="EMBL" id="CAF3294604.1"/>
    </source>
</evidence>
<dbReference type="GO" id="GO:0008270">
    <property type="term" value="F:zinc ion binding"/>
    <property type="evidence" value="ECO:0007669"/>
    <property type="project" value="UniProtKB-KW"/>
</dbReference>
<feature type="domain" description="BED-type" evidence="5">
    <location>
        <begin position="60"/>
        <end position="107"/>
    </location>
</feature>
<evidence type="ECO:0000256" key="1">
    <source>
        <dbReference type="ARBA" id="ARBA00022723"/>
    </source>
</evidence>
<evidence type="ECO:0000313" key="7">
    <source>
        <dbReference type="Proteomes" id="UP000663872"/>
    </source>
</evidence>
<dbReference type="InterPro" id="IPR003656">
    <property type="entry name" value="Znf_BED"/>
</dbReference>
<keyword evidence="3" id="KW-0862">Zinc</keyword>
<evidence type="ECO:0000259" key="5">
    <source>
        <dbReference type="PROSITE" id="PS50808"/>
    </source>
</evidence>
<dbReference type="Pfam" id="PF02892">
    <property type="entry name" value="zf-BED"/>
    <property type="match status" value="1"/>
</dbReference>
<keyword evidence="1" id="KW-0479">Metal-binding</keyword>
<dbReference type="PROSITE" id="PS50808">
    <property type="entry name" value="ZF_BED"/>
    <property type="match status" value="1"/>
</dbReference>
<dbReference type="InterPro" id="IPR036236">
    <property type="entry name" value="Znf_C2H2_sf"/>
</dbReference>
<name>A0A817SJ63_9BILA</name>
<protein>
    <recommendedName>
        <fullName evidence="5">BED-type domain-containing protein</fullName>
    </recommendedName>
</protein>
<dbReference type="Proteomes" id="UP000663872">
    <property type="component" value="Unassembled WGS sequence"/>
</dbReference>
<evidence type="ECO:0000256" key="3">
    <source>
        <dbReference type="ARBA" id="ARBA00022833"/>
    </source>
</evidence>
<evidence type="ECO:0000256" key="4">
    <source>
        <dbReference type="PROSITE-ProRule" id="PRU00027"/>
    </source>
</evidence>
<dbReference type="SUPFAM" id="SSF57667">
    <property type="entry name" value="beta-beta-alpha zinc fingers"/>
    <property type="match status" value="1"/>
</dbReference>
<dbReference type="SUPFAM" id="SSF101898">
    <property type="entry name" value="NHL repeat"/>
    <property type="match status" value="1"/>
</dbReference>